<dbReference type="Proteomes" id="UP001204798">
    <property type="component" value="Unassembled WGS sequence"/>
</dbReference>
<dbReference type="CDD" id="cd15482">
    <property type="entry name" value="Sialidase_non-viral"/>
    <property type="match status" value="3"/>
</dbReference>
<dbReference type="Gene3D" id="2.130.10.10">
    <property type="entry name" value="YVTN repeat-like/Quinoprotein amine dehydrogenase"/>
    <property type="match status" value="6"/>
</dbReference>
<evidence type="ECO:0000259" key="3">
    <source>
        <dbReference type="Pfam" id="PF15902"/>
    </source>
</evidence>
<sequence>MRALWWLMISLALLALLFAFGAQLPMNAKDAPSSDEVEWRLVGPGGGGWIQSVAFDPKDPNTIYVGCDVGGFYVSFDGGKTFEIRNNGLRDYFVEAIAVHPKNPDIILLGTQGGIFRTTDKGKTWQWIRNGFPPTQRYSYSSPIGAICFDSQNPNTVYAGIGRPRLAREGHKGEGQGAIYRSTDGGLTWQRIDGGQLPKDAVISDIEVKPDDSKVILVATDKGIFRSDDGGKTWQPSNEGLPHLFIQEIAFAPSQPNRVYTTILTTSREGQAWNGGVYRSDDAGKTWRSCTGNLPQRLGPDLYRQSNYGEIVVDPRNADVVYVGGRSWWNPGVYKSVDGGRTWQWVTVHDGKRWVNMDYGWITFWGCAVECLAISPADPDRLAFGTSGHLFVTSDGGQSWQQRYCVQFPDGRFRGNGLEVTCVNDIVPDPVRKGRVYFCYADIGLLISDDGGQTFWRSHEGMKAGGNCFTVVVDPKRPNTIWAATGQWAWNEGYICRSDDGGKTWRVVGEPATGLPNGQVRKIVLDLSSPVTRRRLLVTVNGHGFFESRDGGISWRCINGNLPQEAAKQPRGILLNPRNHDHIIVACAGTPETGAGIYETRDGGKTWHRLNSELIFANIQHLTADPKNFTTLYVAAREFYDHSTKRLYAGGVFKSVDGGKTWQRVLDYHFVSAIIVHPRNSDILYAATTDHPYHDDCVAEGVLKSSDGGKTWRKVNKDLSHLNIGCLSVDPHDPTTLYAGTGGNSAFIGKDRSLR</sequence>
<dbReference type="InterPro" id="IPR031778">
    <property type="entry name" value="Sortilin_N"/>
</dbReference>
<dbReference type="SUPFAM" id="SSF50939">
    <property type="entry name" value="Sialidases"/>
    <property type="match status" value="1"/>
</dbReference>
<feature type="signal peptide" evidence="2">
    <location>
        <begin position="1"/>
        <end position="28"/>
    </location>
</feature>
<dbReference type="RefSeq" id="WP_259096810.1">
    <property type="nucleotide sequence ID" value="NZ_CP130454.1"/>
</dbReference>
<dbReference type="Pfam" id="PF15902">
    <property type="entry name" value="Sortilin-Vps10"/>
    <property type="match status" value="1"/>
</dbReference>
<organism evidence="4 5">
    <name type="scientific">Candidatus Fervidibacter sacchari</name>
    <dbReference type="NCBI Taxonomy" id="1448929"/>
    <lineage>
        <taxon>Bacteria</taxon>
        <taxon>Candidatus Fervidibacterota</taxon>
        <taxon>Candidatus Fervidibacter</taxon>
    </lineage>
</organism>
<dbReference type="PANTHER" id="PTHR43739">
    <property type="entry name" value="XYLOGLUCANASE (EUROFUNG)"/>
    <property type="match status" value="1"/>
</dbReference>
<dbReference type="InterPro" id="IPR036278">
    <property type="entry name" value="Sialidase_sf"/>
</dbReference>
<keyword evidence="2" id="KW-0732">Signal</keyword>
<dbReference type="InterPro" id="IPR052025">
    <property type="entry name" value="Xyloglucanase_GH74"/>
</dbReference>
<evidence type="ECO:0000256" key="1">
    <source>
        <dbReference type="ARBA" id="ARBA00022737"/>
    </source>
</evidence>
<keyword evidence="5" id="KW-1185">Reference proteome</keyword>
<evidence type="ECO:0000313" key="5">
    <source>
        <dbReference type="Proteomes" id="UP001204798"/>
    </source>
</evidence>
<feature type="domain" description="Sortilin N-terminal" evidence="3">
    <location>
        <begin position="178"/>
        <end position="290"/>
    </location>
</feature>
<accession>A0ABT2ESK7</accession>
<dbReference type="SUPFAM" id="SSF110296">
    <property type="entry name" value="Oligoxyloglucan reducing end-specific cellobiohydrolase"/>
    <property type="match status" value="2"/>
</dbReference>
<keyword evidence="1" id="KW-0677">Repeat</keyword>
<reference evidence="4 5" key="1">
    <citation type="submission" date="2022-08" db="EMBL/GenBank/DDBJ databases">
        <title>Bacterial and archaeal communities from various locations to study Microbial Dark Matter (Phase II).</title>
        <authorList>
            <person name="Stepanauskas R."/>
        </authorList>
    </citation>
    <scope>NUCLEOTIDE SEQUENCE [LARGE SCALE GENOMIC DNA]</scope>
    <source>
        <strain evidence="4 5">PD1</strain>
    </source>
</reference>
<protein>
    <submittedName>
        <fullName evidence="4">Photosystem II stability/assembly factor-like uncharacterized protein</fullName>
    </submittedName>
</protein>
<evidence type="ECO:0000313" key="4">
    <source>
        <dbReference type="EMBL" id="MCS3919885.1"/>
    </source>
</evidence>
<feature type="chain" id="PRO_5046546706" evidence="2">
    <location>
        <begin position="29"/>
        <end position="755"/>
    </location>
</feature>
<dbReference type="EMBL" id="JANUCP010000004">
    <property type="protein sequence ID" value="MCS3919885.1"/>
    <property type="molecule type" value="Genomic_DNA"/>
</dbReference>
<evidence type="ECO:0000256" key="2">
    <source>
        <dbReference type="SAM" id="SignalP"/>
    </source>
</evidence>
<gene>
    <name evidence="4" type="ORF">M2350_002302</name>
</gene>
<name>A0ABT2ESK7_9BACT</name>
<comment type="caution">
    <text evidence="4">The sequence shown here is derived from an EMBL/GenBank/DDBJ whole genome shotgun (WGS) entry which is preliminary data.</text>
</comment>
<dbReference type="InterPro" id="IPR015943">
    <property type="entry name" value="WD40/YVTN_repeat-like_dom_sf"/>
</dbReference>
<proteinExistence type="predicted"/>
<dbReference type="PANTHER" id="PTHR43739:SF5">
    <property type="entry name" value="EXO-ALPHA-SIALIDASE"/>
    <property type="match status" value="1"/>
</dbReference>